<accession>A0A951UNZ0</accession>
<feature type="compositionally biased region" description="Basic and acidic residues" evidence="1">
    <location>
        <begin position="1"/>
        <end position="11"/>
    </location>
</feature>
<name>A0A951UNZ0_9CYAN</name>
<protein>
    <submittedName>
        <fullName evidence="2">SCA7 domain-containing protein</fullName>
    </submittedName>
</protein>
<proteinExistence type="predicted"/>
<comment type="caution">
    <text evidence="2">The sequence shown here is derived from an EMBL/GenBank/DDBJ whole genome shotgun (WGS) entry which is preliminary data.</text>
</comment>
<evidence type="ECO:0000313" key="3">
    <source>
        <dbReference type="Proteomes" id="UP000757435"/>
    </source>
</evidence>
<reference evidence="2" key="2">
    <citation type="journal article" date="2022" name="Microbiol. Resour. Announc.">
        <title>Metagenome Sequencing to Explore Phylogenomics of Terrestrial Cyanobacteria.</title>
        <authorList>
            <person name="Ward R.D."/>
            <person name="Stajich J.E."/>
            <person name="Johansen J.R."/>
            <person name="Huntemann M."/>
            <person name="Clum A."/>
            <person name="Foster B."/>
            <person name="Foster B."/>
            <person name="Roux S."/>
            <person name="Palaniappan K."/>
            <person name="Varghese N."/>
            <person name="Mukherjee S."/>
            <person name="Reddy T.B.K."/>
            <person name="Daum C."/>
            <person name="Copeland A."/>
            <person name="Chen I.A."/>
            <person name="Ivanova N.N."/>
            <person name="Kyrpides N.C."/>
            <person name="Shapiro N."/>
            <person name="Eloe-Fadrosh E.A."/>
            <person name="Pietrasiak N."/>
        </authorList>
    </citation>
    <scope>NUCLEOTIDE SEQUENCE</scope>
    <source>
        <strain evidence="2">UHER 2000/2452</strain>
    </source>
</reference>
<dbReference type="EMBL" id="JAHHHD010000028">
    <property type="protein sequence ID" value="MBW4660967.1"/>
    <property type="molecule type" value="Genomic_DNA"/>
</dbReference>
<sequence>MPRKFEPEKHCGAIGKNGQPCTRPKGSATDHPGEGCCYLHGDAAIVPVDVPVEAIAEVVVPIAVRHPNKARPANQNAVKHGLYARVLTGAAAVRFEAVQQHDPASILRESFCMVHARALGLLEGEGKFDRQAQTVLEACTVLVEAGELSEDFVKELELRLLNLDIERLARILNSTVNLANAAVFHERMGNLQRQYDRLMGYLQDSVRLGDRSIKELALQAIQELKLEAGLPLEELNMALQAIQEVKSGEDEEEA</sequence>
<organism evidence="2 3">
    <name type="scientific">Drouetiella hepatica Uher 2000/2452</name>
    <dbReference type="NCBI Taxonomy" id="904376"/>
    <lineage>
        <taxon>Bacteria</taxon>
        <taxon>Bacillati</taxon>
        <taxon>Cyanobacteriota</taxon>
        <taxon>Cyanophyceae</taxon>
        <taxon>Oculatellales</taxon>
        <taxon>Oculatellaceae</taxon>
        <taxon>Drouetiella</taxon>
    </lineage>
</organism>
<dbReference type="AlphaFoldDB" id="A0A951UNZ0"/>
<dbReference type="Proteomes" id="UP000757435">
    <property type="component" value="Unassembled WGS sequence"/>
</dbReference>
<evidence type="ECO:0000256" key="1">
    <source>
        <dbReference type="SAM" id="MobiDB-lite"/>
    </source>
</evidence>
<reference evidence="2" key="1">
    <citation type="submission" date="2021-05" db="EMBL/GenBank/DDBJ databases">
        <authorList>
            <person name="Pietrasiak N."/>
            <person name="Ward R."/>
            <person name="Stajich J.E."/>
            <person name="Kurbessoian T."/>
        </authorList>
    </citation>
    <scope>NUCLEOTIDE SEQUENCE</scope>
    <source>
        <strain evidence="2">UHER 2000/2452</strain>
    </source>
</reference>
<evidence type="ECO:0000313" key="2">
    <source>
        <dbReference type="EMBL" id="MBW4660967.1"/>
    </source>
</evidence>
<feature type="region of interest" description="Disordered" evidence="1">
    <location>
        <begin position="1"/>
        <end position="27"/>
    </location>
</feature>
<gene>
    <name evidence="2" type="ORF">KME15_20010</name>
</gene>